<comment type="caution">
    <text evidence="2">The sequence shown here is derived from an EMBL/GenBank/DDBJ whole genome shotgun (WGS) entry which is preliminary data.</text>
</comment>
<feature type="transmembrane region" description="Helical" evidence="1">
    <location>
        <begin position="112"/>
        <end position="128"/>
    </location>
</feature>
<accession>A0A261RYM7</accession>
<protein>
    <submittedName>
        <fullName evidence="2">Uncharacterized protein</fullName>
    </submittedName>
</protein>
<dbReference type="RefSeq" id="WP_094854419.1">
    <property type="nucleotide sequence ID" value="NZ_NEVM01000005.1"/>
</dbReference>
<gene>
    <name evidence="2" type="ORF">CAL29_18030</name>
</gene>
<dbReference type="AlphaFoldDB" id="A0A261RYM7"/>
<reference evidence="3" key="1">
    <citation type="submission" date="2017-05" db="EMBL/GenBank/DDBJ databases">
        <title>Complete and WGS of Bordetella genogroups.</title>
        <authorList>
            <person name="Spilker T."/>
            <person name="Lipuma J."/>
        </authorList>
    </citation>
    <scope>NUCLEOTIDE SEQUENCE [LARGE SCALE GENOMIC DNA]</scope>
    <source>
        <strain evidence="3">AU16122</strain>
    </source>
</reference>
<evidence type="ECO:0000313" key="2">
    <source>
        <dbReference type="EMBL" id="OZI29981.1"/>
    </source>
</evidence>
<evidence type="ECO:0000313" key="3">
    <source>
        <dbReference type="Proteomes" id="UP000216020"/>
    </source>
</evidence>
<keyword evidence="1" id="KW-0472">Membrane</keyword>
<feature type="transmembrane region" description="Helical" evidence="1">
    <location>
        <begin position="88"/>
        <end position="106"/>
    </location>
</feature>
<dbReference type="Proteomes" id="UP000216020">
    <property type="component" value="Unassembled WGS sequence"/>
</dbReference>
<dbReference type="OrthoDB" id="6050524at2"/>
<dbReference type="EMBL" id="NEVM01000005">
    <property type="protein sequence ID" value="OZI29981.1"/>
    <property type="molecule type" value="Genomic_DNA"/>
</dbReference>
<keyword evidence="3" id="KW-1185">Reference proteome</keyword>
<evidence type="ECO:0000256" key="1">
    <source>
        <dbReference type="SAM" id="Phobius"/>
    </source>
</evidence>
<sequence>MPPKSAILMPSQYDVLIGVWNKDEPYFRFPDSQNAGGFLVRPWRVAPEDKTRAVHVLAGAGRSLVDVFPDAIAIASPTGRAQRTELRWAMLMTPVTVMLASFGVGLLLHGNFYPITWVFLLLAAWLLIMQIRSWKNWLCAPSDWPVIFNRKDRTVSYPSASCSPRWKSLFGRADPQYRAADWDRARVRSYRFEEIVDWRTSGRYCRLMLLWGGEGNDPRLVSCTVAIGHDHVLNDEPLWMLWEHIRRYMEENGPPVADGETQAASMLGKRMAYPSSIIEAAGGAPRRPGSIDESP</sequence>
<organism evidence="2 3">
    <name type="scientific">Bordetella genomosp. 10</name>
    <dbReference type="NCBI Taxonomy" id="1416804"/>
    <lineage>
        <taxon>Bacteria</taxon>
        <taxon>Pseudomonadati</taxon>
        <taxon>Pseudomonadota</taxon>
        <taxon>Betaproteobacteria</taxon>
        <taxon>Burkholderiales</taxon>
        <taxon>Alcaligenaceae</taxon>
        <taxon>Bordetella</taxon>
    </lineage>
</organism>
<name>A0A261RYM7_9BORD</name>
<keyword evidence="1" id="KW-1133">Transmembrane helix</keyword>
<keyword evidence="1" id="KW-0812">Transmembrane</keyword>
<proteinExistence type="predicted"/>